<dbReference type="Pfam" id="PF13516">
    <property type="entry name" value="LRR_6"/>
    <property type="match status" value="1"/>
</dbReference>
<organism evidence="5 6">
    <name type="scientific">Fragilariopsis cylindrus CCMP1102</name>
    <dbReference type="NCBI Taxonomy" id="635003"/>
    <lineage>
        <taxon>Eukaryota</taxon>
        <taxon>Sar</taxon>
        <taxon>Stramenopiles</taxon>
        <taxon>Ochrophyta</taxon>
        <taxon>Bacillariophyta</taxon>
        <taxon>Bacillariophyceae</taxon>
        <taxon>Bacillariophycidae</taxon>
        <taxon>Bacillariales</taxon>
        <taxon>Bacillariaceae</taxon>
        <taxon>Fragilariopsis</taxon>
    </lineage>
</organism>
<accession>A0A1E7FY88</accession>
<evidence type="ECO:0000256" key="4">
    <source>
        <dbReference type="SAM" id="MobiDB-lite"/>
    </source>
</evidence>
<dbReference type="InParanoid" id="A0A1E7FY88"/>
<evidence type="ECO:0000256" key="3">
    <source>
        <dbReference type="ARBA" id="ARBA00023212"/>
    </source>
</evidence>
<evidence type="ECO:0000313" key="6">
    <source>
        <dbReference type="Proteomes" id="UP000095751"/>
    </source>
</evidence>
<comment type="subcellular location">
    <subcellularLocation>
        <location evidence="1">Cytoplasm</location>
        <location evidence="1">Cytoskeleton</location>
    </subcellularLocation>
</comment>
<evidence type="ECO:0000256" key="2">
    <source>
        <dbReference type="ARBA" id="ARBA00022490"/>
    </source>
</evidence>
<feature type="region of interest" description="Disordered" evidence="4">
    <location>
        <begin position="1"/>
        <end position="20"/>
    </location>
</feature>
<sequence length="480" mass="54937">MMDDSSDDQVAGPSNNNENLLTINGFEDDIYRRDRIHDAINDERITRLEINNVNCWDAELQYDIERWSCSHLNEIVVRGGQLSRYSDDLSSRTLSFIREDRSGCSRSSSLTKIHLERFWIDPTCKIRYDKTTLKELSLSSLSLSSCFLESLRWHLLSESHGNNDDNDDHQQAIDDVGCVLECIDLTNSGLNNASTSDKEAFVAMFRSNTSLKKVCFSECNLTDEVLVPVISALRNNPSITNLDLSFNKCQSETIWELARPQQTQNALHNDTPSLRDPTMKEITEMLQQNQTLERLDISENRFTNVGVRLLADCFESDDDENEDAPATTTTTTTTTRPGLRFLNLEENRFDEVGVSMLADAMEFKNCKLESIVIGETLSKTQNGRRLMYHLDLNWSGYKKLLMMSPPLPPRRRRRGRIDTADTAAAVDYDYIPPILPLVLERANNGPKQSVNDDEDYFQRKPRAEDIIFSFLKTWSPFLIR</sequence>
<dbReference type="PANTHER" id="PTHR24107:SF2">
    <property type="entry name" value="NLR FAMILY CARD DOMAIN CONTAINING 3"/>
    <property type="match status" value="1"/>
</dbReference>
<name>A0A1E7FY88_9STRA</name>
<dbReference type="Proteomes" id="UP000095751">
    <property type="component" value="Unassembled WGS sequence"/>
</dbReference>
<keyword evidence="2" id="KW-0963">Cytoplasm</keyword>
<gene>
    <name evidence="5" type="ORF">FRACYDRAFT_233276</name>
</gene>
<dbReference type="GO" id="GO:0005856">
    <property type="term" value="C:cytoskeleton"/>
    <property type="evidence" value="ECO:0007669"/>
    <property type="project" value="UniProtKB-SubCell"/>
</dbReference>
<proteinExistence type="predicted"/>
<dbReference type="AlphaFoldDB" id="A0A1E7FY88"/>
<dbReference type="EMBL" id="KV784353">
    <property type="protein sequence ID" value="OEU23110.1"/>
    <property type="molecule type" value="Genomic_DNA"/>
</dbReference>
<reference evidence="5 6" key="1">
    <citation type="submission" date="2016-09" db="EMBL/GenBank/DDBJ databases">
        <title>Extensive genetic diversity and differential bi-allelic expression allows diatom success in the polar Southern Ocean.</title>
        <authorList>
            <consortium name="DOE Joint Genome Institute"/>
            <person name="Mock T."/>
            <person name="Otillar R.P."/>
            <person name="Strauss J."/>
            <person name="Dupont C."/>
            <person name="Frickenhaus S."/>
            <person name="Maumus F."/>
            <person name="Mcmullan M."/>
            <person name="Sanges R."/>
            <person name="Schmutz J."/>
            <person name="Toseland A."/>
            <person name="Valas R."/>
            <person name="Veluchamy A."/>
            <person name="Ward B.J."/>
            <person name="Allen A."/>
            <person name="Barry K."/>
            <person name="Falciatore A."/>
            <person name="Ferrante M."/>
            <person name="Fortunato A.E."/>
            <person name="Gloeckner G."/>
            <person name="Gruber A."/>
            <person name="Hipkin R."/>
            <person name="Janech M."/>
            <person name="Kroth P."/>
            <person name="Leese F."/>
            <person name="Lindquist E."/>
            <person name="Lyon B.R."/>
            <person name="Martin J."/>
            <person name="Mayer C."/>
            <person name="Parker M."/>
            <person name="Quesneville H."/>
            <person name="Raymond J."/>
            <person name="Uhlig C."/>
            <person name="Valentin K.U."/>
            <person name="Worden A.Z."/>
            <person name="Armbrust E.V."/>
            <person name="Bowler C."/>
            <person name="Green B."/>
            <person name="Moulton V."/>
            <person name="Van Oosterhout C."/>
            <person name="Grigoriev I."/>
        </authorList>
    </citation>
    <scope>NUCLEOTIDE SEQUENCE [LARGE SCALE GENOMIC DNA]</scope>
    <source>
        <strain evidence="5 6">CCMP1102</strain>
    </source>
</reference>
<dbReference type="InterPro" id="IPR001611">
    <property type="entry name" value="Leu-rich_rpt"/>
</dbReference>
<evidence type="ECO:0000256" key="1">
    <source>
        <dbReference type="ARBA" id="ARBA00004245"/>
    </source>
</evidence>
<dbReference type="SUPFAM" id="SSF52047">
    <property type="entry name" value="RNI-like"/>
    <property type="match status" value="1"/>
</dbReference>
<dbReference type="Gene3D" id="3.80.10.10">
    <property type="entry name" value="Ribonuclease Inhibitor"/>
    <property type="match status" value="2"/>
</dbReference>
<dbReference type="InterPro" id="IPR052410">
    <property type="entry name" value="DRC5"/>
</dbReference>
<evidence type="ECO:0000313" key="5">
    <source>
        <dbReference type="EMBL" id="OEU23110.1"/>
    </source>
</evidence>
<keyword evidence="3" id="KW-0206">Cytoskeleton</keyword>
<dbReference type="OrthoDB" id="6500038at2759"/>
<dbReference type="PANTHER" id="PTHR24107">
    <property type="entry name" value="YNEIN REGULATORY COMPLEX SUBUNIT 5"/>
    <property type="match status" value="1"/>
</dbReference>
<dbReference type="InterPro" id="IPR032675">
    <property type="entry name" value="LRR_dom_sf"/>
</dbReference>
<dbReference type="KEGG" id="fcy:FRACYDRAFT_233276"/>
<protein>
    <submittedName>
        <fullName evidence="5">RNI-like protein</fullName>
    </submittedName>
</protein>
<keyword evidence="6" id="KW-1185">Reference proteome</keyword>
<dbReference type="SMART" id="SM00368">
    <property type="entry name" value="LRR_RI"/>
    <property type="match status" value="2"/>
</dbReference>